<proteinExistence type="predicted"/>
<dbReference type="KEGG" id="psoj:PHYSODRAFT_323749"/>
<organism evidence="2 3">
    <name type="scientific">Phytophthora sojae (strain P6497)</name>
    <name type="common">Soybean stem and root rot agent</name>
    <name type="synonym">Phytophthora megasperma f. sp. glycines</name>
    <dbReference type="NCBI Taxonomy" id="1094619"/>
    <lineage>
        <taxon>Eukaryota</taxon>
        <taxon>Sar</taxon>
        <taxon>Stramenopiles</taxon>
        <taxon>Oomycota</taxon>
        <taxon>Peronosporomycetes</taxon>
        <taxon>Peronosporales</taxon>
        <taxon>Peronosporaceae</taxon>
        <taxon>Phytophthora</taxon>
    </lineage>
</organism>
<feature type="compositionally biased region" description="Polar residues" evidence="1">
    <location>
        <begin position="103"/>
        <end position="112"/>
    </location>
</feature>
<dbReference type="RefSeq" id="XP_009517626.1">
    <property type="nucleotide sequence ID" value="XM_009519331.1"/>
</dbReference>
<dbReference type="AlphaFoldDB" id="G4YLH7"/>
<evidence type="ECO:0000256" key="1">
    <source>
        <dbReference type="SAM" id="MobiDB-lite"/>
    </source>
</evidence>
<dbReference type="Proteomes" id="UP000002640">
    <property type="component" value="Unassembled WGS sequence"/>
</dbReference>
<dbReference type="InParanoid" id="G4YLH7"/>
<dbReference type="GeneID" id="20645011"/>
<evidence type="ECO:0000313" key="3">
    <source>
        <dbReference type="Proteomes" id="UP000002640"/>
    </source>
</evidence>
<name>G4YLH7_PHYSP</name>
<feature type="compositionally biased region" description="Polar residues" evidence="1">
    <location>
        <begin position="130"/>
        <end position="145"/>
    </location>
</feature>
<feature type="region of interest" description="Disordered" evidence="1">
    <location>
        <begin position="55"/>
        <end position="145"/>
    </location>
</feature>
<protein>
    <submittedName>
        <fullName evidence="2">Uncharacterized protein</fullName>
    </submittedName>
</protein>
<accession>G4YLH7</accession>
<evidence type="ECO:0000313" key="2">
    <source>
        <dbReference type="EMBL" id="EGZ30351.1"/>
    </source>
</evidence>
<keyword evidence="3" id="KW-1185">Reference proteome</keyword>
<feature type="compositionally biased region" description="Acidic residues" evidence="1">
    <location>
        <begin position="57"/>
        <end position="77"/>
    </location>
</feature>
<reference evidence="2 3" key="1">
    <citation type="journal article" date="2006" name="Science">
        <title>Phytophthora genome sequences uncover evolutionary origins and mechanisms of pathogenesis.</title>
        <authorList>
            <person name="Tyler B.M."/>
            <person name="Tripathy S."/>
            <person name="Zhang X."/>
            <person name="Dehal P."/>
            <person name="Jiang R.H."/>
            <person name="Aerts A."/>
            <person name="Arredondo F.D."/>
            <person name="Baxter L."/>
            <person name="Bensasson D."/>
            <person name="Beynon J.L."/>
            <person name="Chapman J."/>
            <person name="Damasceno C.M."/>
            <person name="Dorrance A.E."/>
            <person name="Dou D."/>
            <person name="Dickerman A.W."/>
            <person name="Dubchak I.L."/>
            <person name="Garbelotto M."/>
            <person name="Gijzen M."/>
            <person name="Gordon S.G."/>
            <person name="Govers F."/>
            <person name="Grunwald N.J."/>
            <person name="Huang W."/>
            <person name="Ivors K.L."/>
            <person name="Jones R.W."/>
            <person name="Kamoun S."/>
            <person name="Krampis K."/>
            <person name="Lamour K.H."/>
            <person name="Lee M.K."/>
            <person name="McDonald W.H."/>
            <person name="Medina M."/>
            <person name="Meijer H.J."/>
            <person name="Nordberg E.K."/>
            <person name="Maclean D.J."/>
            <person name="Ospina-Giraldo M.D."/>
            <person name="Morris P.F."/>
            <person name="Phuntumart V."/>
            <person name="Putnam N.H."/>
            <person name="Rash S."/>
            <person name="Rose J.K."/>
            <person name="Sakihama Y."/>
            <person name="Salamov A.A."/>
            <person name="Savidor A."/>
            <person name="Scheuring C.F."/>
            <person name="Smith B.M."/>
            <person name="Sobral B.W."/>
            <person name="Terry A."/>
            <person name="Torto-Alalibo T.A."/>
            <person name="Win J."/>
            <person name="Xu Z."/>
            <person name="Zhang H."/>
            <person name="Grigoriev I.V."/>
            <person name="Rokhsar D.S."/>
            <person name="Boore J.L."/>
        </authorList>
    </citation>
    <scope>NUCLEOTIDE SEQUENCE [LARGE SCALE GENOMIC DNA]</scope>
    <source>
        <strain evidence="2 3">P6497</strain>
    </source>
</reference>
<feature type="compositionally biased region" description="Low complexity" evidence="1">
    <location>
        <begin position="78"/>
        <end position="88"/>
    </location>
</feature>
<sequence length="145" mass="15560">MRRRERANVVVLSSEEKYYYAKPVFESVMEHLAGLATPASVAALKSWKDIVRSGLETVEEDSTTSPDESEESDDPDTSDTASDITPADLIDSMNFIQELEQKNAGSDSTASASKREATAENNEATLAATSSKTSGAILTKSTSMS</sequence>
<gene>
    <name evidence="2" type="ORF">PHYSODRAFT_323749</name>
</gene>
<dbReference type="EMBL" id="JH159151">
    <property type="protein sequence ID" value="EGZ30351.1"/>
    <property type="molecule type" value="Genomic_DNA"/>
</dbReference>
<feature type="compositionally biased region" description="Low complexity" evidence="1">
    <location>
        <begin position="119"/>
        <end position="129"/>
    </location>
</feature>